<feature type="region of interest" description="Disordered" evidence="1">
    <location>
        <begin position="54"/>
        <end position="88"/>
    </location>
</feature>
<dbReference type="OMA" id="FVRRCFP"/>
<organism evidence="2 3">
    <name type="scientific">Sphaerulina musiva (strain SO2202)</name>
    <name type="common">Poplar stem canker fungus</name>
    <name type="synonym">Septoria musiva</name>
    <dbReference type="NCBI Taxonomy" id="692275"/>
    <lineage>
        <taxon>Eukaryota</taxon>
        <taxon>Fungi</taxon>
        <taxon>Dikarya</taxon>
        <taxon>Ascomycota</taxon>
        <taxon>Pezizomycotina</taxon>
        <taxon>Dothideomycetes</taxon>
        <taxon>Dothideomycetidae</taxon>
        <taxon>Mycosphaerellales</taxon>
        <taxon>Mycosphaerellaceae</taxon>
        <taxon>Sphaerulina</taxon>
    </lineage>
</organism>
<gene>
    <name evidence="2" type="ORF">SEPMUDRAFT_149284</name>
</gene>
<evidence type="ECO:0000313" key="3">
    <source>
        <dbReference type="Proteomes" id="UP000016931"/>
    </source>
</evidence>
<dbReference type="OrthoDB" id="3533623at2759"/>
<reference evidence="2 3" key="1">
    <citation type="journal article" date="2012" name="PLoS Pathog.">
        <title>Diverse lifestyles and strategies of plant pathogenesis encoded in the genomes of eighteen Dothideomycetes fungi.</title>
        <authorList>
            <person name="Ohm R.A."/>
            <person name="Feau N."/>
            <person name="Henrissat B."/>
            <person name="Schoch C.L."/>
            <person name="Horwitz B.A."/>
            <person name="Barry K.W."/>
            <person name="Condon B.J."/>
            <person name="Copeland A.C."/>
            <person name="Dhillon B."/>
            <person name="Glaser F."/>
            <person name="Hesse C.N."/>
            <person name="Kosti I."/>
            <person name="LaButti K."/>
            <person name="Lindquist E.A."/>
            <person name="Lucas S."/>
            <person name="Salamov A.A."/>
            <person name="Bradshaw R.E."/>
            <person name="Ciuffetti L."/>
            <person name="Hamelin R.C."/>
            <person name="Kema G.H.J."/>
            <person name="Lawrence C."/>
            <person name="Scott J.A."/>
            <person name="Spatafora J.W."/>
            <person name="Turgeon B.G."/>
            <person name="de Wit P.J.G.M."/>
            <person name="Zhong S."/>
            <person name="Goodwin S.B."/>
            <person name="Grigoriev I.V."/>
        </authorList>
    </citation>
    <scope>NUCLEOTIDE SEQUENCE [LARGE SCALE GENOMIC DNA]</scope>
    <source>
        <strain evidence="2 3">SO2202</strain>
    </source>
</reference>
<accession>M3D375</accession>
<dbReference type="GeneID" id="27902599"/>
<feature type="compositionally biased region" description="Low complexity" evidence="1">
    <location>
        <begin position="69"/>
        <end position="88"/>
    </location>
</feature>
<feature type="compositionally biased region" description="Polar residues" evidence="1">
    <location>
        <begin position="372"/>
        <end position="381"/>
    </location>
</feature>
<evidence type="ECO:0000313" key="2">
    <source>
        <dbReference type="EMBL" id="EMF12685.1"/>
    </source>
</evidence>
<keyword evidence="3" id="KW-1185">Reference proteome</keyword>
<dbReference type="EMBL" id="KB456264">
    <property type="protein sequence ID" value="EMF12685.1"/>
    <property type="molecule type" value="Genomic_DNA"/>
</dbReference>
<dbReference type="AlphaFoldDB" id="M3D375"/>
<proteinExistence type="predicted"/>
<sequence>MSAVTSHHRSTPSSVSCNGSPYQLILDHILSYPGSYEIPLRTMYGLNCVPRTATSAATPSPTGPPPAVPHASTSSASTASSSDCPSTQSLTDSLISHLSQLSTQSQSRLPPNFITAFLQKCFPSHLPRVDFPQALTGLDYLKDLETRRRRECASAMSRLGIDRDALERDGTALSPRCLRWVKAAEEKERKVDQLYTQIYVGLRRWILINELSLQPFHKHNCVAMLNTLYPPAAIAEQTPPTTLLTPTVLQTQRDGFFKYIQAVETNGPRMLTNLLQQGKGPLDVNGWEAVVRNLSMYLQVANSMINECMQVANDAYAADSPRNSQHTRKADSGASFGNIVEAEQLNRKKVDSGISFGSAPSTENLCRRRGDSTTSFNSASGIEQRPATRDSNHAAPTTSSFDLIPPKTPSGGRRGTGMERLARGLRSMGRSRTDVTEMIHDHGDALASPPSEKSRPLLKKMRSLGALSERKSSGLGSRPNYITPVFDVEAMRKERAAVECRMALDTSS</sequence>
<protein>
    <submittedName>
        <fullName evidence="2">Uncharacterized protein</fullName>
    </submittedName>
</protein>
<dbReference type="HOGENOM" id="CLU_048020_0_0_1"/>
<dbReference type="Proteomes" id="UP000016931">
    <property type="component" value="Unassembled WGS sequence"/>
</dbReference>
<dbReference type="STRING" id="692275.M3D375"/>
<name>M3D375_SPHMS</name>
<evidence type="ECO:0000256" key="1">
    <source>
        <dbReference type="SAM" id="MobiDB-lite"/>
    </source>
</evidence>
<dbReference type="RefSeq" id="XP_016760806.1">
    <property type="nucleotide sequence ID" value="XM_016905462.1"/>
</dbReference>
<dbReference type="eggNOG" id="ENOG502S1TZ">
    <property type="taxonomic scope" value="Eukaryota"/>
</dbReference>
<feature type="region of interest" description="Disordered" evidence="1">
    <location>
        <begin position="351"/>
        <end position="419"/>
    </location>
</feature>